<dbReference type="Pfam" id="PF00266">
    <property type="entry name" value="Aminotran_5"/>
    <property type="match status" value="1"/>
</dbReference>
<proteinExistence type="inferred from homology"/>
<keyword evidence="6" id="KW-0408">Iron</keyword>
<feature type="domain" description="Aminotransferase class V" evidence="9">
    <location>
        <begin position="5"/>
        <end position="381"/>
    </location>
</feature>
<comment type="similarity">
    <text evidence="2">Belongs to the class-V pyridoxal-phosphate-dependent aminotransferase family. NifS/IscS subfamily.</text>
</comment>
<dbReference type="InterPro" id="IPR015421">
    <property type="entry name" value="PyrdxlP-dep_Trfase_major"/>
</dbReference>
<evidence type="ECO:0000256" key="4">
    <source>
        <dbReference type="ARBA" id="ARBA00022723"/>
    </source>
</evidence>
<sequence>MTQPVYLDWAATTPADPELMRRALELSLAAYGNPSSSHWAGKQANSILEESRTRLLGALGMKQGSLIFTASGTEADHIPMLALLKHFNRVASQGKKIHIIISGIEHAAIDCQARMLQKTGIEISWVAPDTYGHIVPEAVASHIRKETALISVMAVNNETGAIQDIRAVSTLIDDAARTLKIKKPWFHVDAVQMLSKLPVAEYCMGADSIALSAHKIRGPKGVGALWLGRPLESFVCGGGQEKGIRPGTENLFGALAFSLAGEKAQQLLETYVAHAQSLELRLLEGVARIKGAVVVPERKPKDNGFVPSIVSLSFPGVGGETMVRALSDRGIAISTGSACSSRHKEKGRRILKAMGVPEDISFSSIRVSTGILTSEHEIDIFLEQAEDLYRTLKT</sequence>
<evidence type="ECO:0000313" key="10">
    <source>
        <dbReference type="EMBL" id="SLM09952.1"/>
    </source>
</evidence>
<keyword evidence="7" id="KW-0411">Iron-sulfur</keyword>
<comment type="catalytic activity">
    <reaction evidence="8">
        <text>(sulfur carrier)-H + L-cysteine = (sulfur carrier)-SH + L-alanine</text>
        <dbReference type="Rhea" id="RHEA:43892"/>
        <dbReference type="Rhea" id="RHEA-COMP:14737"/>
        <dbReference type="Rhea" id="RHEA-COMP:14739"/>
        <dbReference type="ChEBI" id="CHEBI:29917"/>
        <dbReference type="ChEBI" id="CHEBI:35235"/>
        <dbReference type="ChEBI" id="CHEBI:57972"/>
        <dbReference type="ChEBI" id="CHEBI:64428"/>
        <dbReference type="EC" id="2.8.1.7"/>
    </reaction>
</comment>
<dbReference type="Gene3D" id="3.90.1150.10">
    <property type="entry name" value="Aspartate Aminotransferase, domain 1"/>
    <property type="match status" value="1"/>
</dbReference>
<dbReference type="GO" id="GO:0031071">
    <property type="term" value="F:cysteine desulfurase activity"/>
    <property type="evidence" value="ECO:0007669"/>
    <property type="project" value="UniProtKB-EC"/>
</dbReference>
<dbReference type="SUPFAM" id="SSF53383">
    <property type="entry name" value="PLP-dependent transferases"/>
    <property type="match status" value="1"/>
</dbReference>
<evidence type="ECO:0000256" key="5">
    <source>
        <dbReference type="ARBA" id="ARBA00022898"/>
    </source>
</evidence>
<keyword evidence="4" id="KW-0479">Metal-binding</keyword>
<dbReference type="GO" id="GO:0008483">
    <property type="term" value="F:transaminase activity"/>
    <property type="evidence" value="ECO:0007669"/>
    <property type="project" value="UniProtKB-KW"/>
</dbReference>
<keyword evidence="10" id="KW-0032">Aminotransferase</keyword>
<comment type="cofactor">
    <cofactor evidence="1">
        <name>pyridoxal 5'-phosphate</name>
        <dbReference type="ChEBI" id="CHEBI:597326"/>
    </cofactor>
</comment>
<gene>
    <name evidence="10" type="ORF">SPIROBIBN47_100182</name>
</gene>
<reference evidence="10" key="1">
    <citation type="submission" date="2017-02" db="EMBL/GenBank/DDBJ databases">
        <authorList>
            <person name="Regsiter A."/>
            <person name="William W."/>
        </authorList>
    </citation>
    <scope>NUCLEOTIDE SEQUENCE</scope>
    <source>
        <strain evidence="10">Bib</strain>
    </source>
</reference>
<dbReference type="EMBL" id="FWDM01000002">
    <property type="protein sequence ID" value="SLM09952.1"/>
    <property type="molecule type" value="Genomic_DNA"/>
</dbReference>
<dbReference type="InterPro" id="IPR000192">
    <property type="entry name" value="Aminotrans_V_dom"/>
</dbReference>
<accession>A0A3P3XFR4</accession>
<evidence type="ECO:0000256" key="2">
    <source>
        <dbReference type="ARBA" id="ARBA00006490"/>
    </source>
</evidence>
<dbReference type="PANTHER" id="PTHR11601">
    <property type="entry name" value="CYSTEINE DESULFURYLASE FAMILY MEMBER"/>
    <property type="match status" value="1"/>
</dbReference>
<keyword evidence="5" id="KW-0663">Pyridoxal phosphate</keyword>
<keyword evidence="3 10" id="KW-0808">Transferase</keyword>
<dbReference type="InterPro" id="IPR016454">
    <property type="entry name" value="Cysteine_dSase"/>
</dbReference>
<protein>
    <submittedName>
        <fullName evidence="10">Aminotransferase class V</fullName>
    </submittedName>
</protein>
<dbReference type="PANTHER" id="PTHR11601:SF34">
    <property type="entry name" value="CYSTEINE DESULFURASE"/>
    <property type="match status" value="1"/>
</dbReference>
<dbReference type="InterPro" id="IPR015422">
    <property type="entry name" value="PyrdxlP-dep_Trfase_small"/>
</dbReference>
<evidence type="ECO:0000256" key="3">
    <source>
        <dbReference type="ARBA" id="ARBA00022679"/>
    </source>
</evidence>
<dbReference type="Gene3D" id="3.40.640.10">
    <property type="entry name" value="Type I PLP-dependent aspartate aminotransferase-like (Major domain)"/>
    <property type="match status" value="1"/>
</dbReference>
<dbReference type="GO" id="GO:0046872">
    <property type="term" value="F:metal ion binding"/>
    <property type="evidence" value="ECO:0007669"/>
    <property type="project" value="UniProtKB-KW"/>
</dbReference>
<evidence type="ECO:0000259" key="9">
    <source>
        <dbReference type="Pfam" id="PF00266"/>
    </source>
</evidence>
<dbReference type="InterPro" id="IPR015424">
    <property type="entry name" value="PyrdxlP-dep_Trfase"/>
</dbReference>
<organism evidence="10">
    <name type="scientific">uncultured spirochete</name>
    <dbReference type="NCBI Taxonomy" id="156406"/>
    <lineage>
        <taxon>Bacteria</taxon>
        <taxon>Pseudomonadati</taxon>
        <taxon>Spirochaetota</taxon>
        <taxon>Spirochaetia</taxon>
        <taxon>Spirochaetales</taxon>
        <taxon>environmental samples</taxon>
    </lineage>
</organism>
<dbReference type="Gene3D" id="1.10.260.50">
    <property type="match status" value="1"/>
</dbReference>
<evidence type="ECO:0000256" key="1">
    <source>
        <dbReference type="ARBA" id="ARBA00001933"/>
    </source>
</evidence>
<dbReference type="AlphaFoldDB" id="A0A3P3XFR4"/>
<dbReference type="PIRSF" id="PIRSF005572">
    <property type="entry name" value="NifS"/>
    <property type="match status" value="1"/>
</dbReference>
<evidence type="ECO:0000256" key="8">
    <source>
        <dbReference type="ARBA" id="ARBA00050776"/>
    </source>
</evidence>
<evidence type="ECO:0000256" key="7">
    <source>
        <dbReference type="ARBA" id="ARBA00023014"/>
    </source>
</evidence>
<evidence type="ECO:0000256" key="6">
    <source>
        <dbReference type="ARBA" id="ARBA00023004"/>
    </source>
</evidence>
<name>A0A3P3XFR4_9SPIR</name>
<dbReference type="GO" id="GO:0051536">
    <property type="term" value="F:iron-sulfur cluster binding"/>
    <property type="evidence" value="ECO:0007669"/>
    <property type="project" value="UniProtKB-KW"/>
</dbReference>